<dbReference type="Pfam" id="PF02895">
    <property type="entry name" value="H-kinase_dim"/>
    <property type="match status" value="1"/>
</dbReference>
<dbReference type="PANTHER" id="PTHR43395">
    <property type="entry name" value="SENSOR HISTIDINE KINASE CHEA"/>
    <property type="match status" value="1"/>
</dbReference>
<keyword evidence="5 12" id="KW-0597">Phosphoprotein</keyword>
<dbReference type="InterPro" id="IPR001374">
    <property type="entry name" value="R3H_dom"/>
</dbReference>
<dbReference type="Pfam" id="PF02518">
    <property type="entry name" value="HATPase_c"/>
    <property type="match status" value="1"/>
</dbReference>
<evidence type="ECO:0000256" key="4">
    <source>
        <dbReference type="ARBA" id="ARBA00022500"/>
    </source>
</evidence>
<comment type="caution">
    <text evidence="18">The sequence shown here is derived from an EMBL/GenBank/DDBJ whole genome shotgun (WGS) entry which is preliminary data.</text>
</comment>
<dbReference type="Pfam" id="PF01627">
    <property type="entry name" value="Hpt"/>
    <property type="match status" value="1"/>
</dbReference>
<protein>
    <recommendedName>
        <fullName evidence="3">Chemotaxis protein CheA</fullName>
        <ecNumber evidence="2">2.7.13.3</ecNumber>
    </recommendedName>
</protein>
<evidence type="ECO:0000256" key="8">
    <source>
        <dbReference type="ARBA" id="ARBA00022777"/>
    </source>
</evidence>
<feature type="domain" description="CheW-like" evidence="15">
    <location>
        <begin position="574"/>
        <end position="706"/>
    </location>
</feature>
<dbReference type="Gene3D" id="3.30.565.10">
    <property type="entry name" value="Histidine kinase-like ATPase, C-terminal domain"/>
    <property type="match status" value="1"/>
</dbReference>
<comment type="function">
    <text evidence="11">Involved in the transmission of sensory signals from the chemoreceptors to the flagellar motors. CheA is autophosphorylated; it can transfer its phosphate group to either CheB or CheY.</text>
</comment>
<dbReference type="InterPro" id="IPR008207">
    <property type="entry name" value="Sig_transdc_His_kin_Hpt_dom"/>
</dbReference>
<dbReference type="Pfam" id="PF01584">
    <property type="entry name" value="CheW"/>
    <property type="match status" value="1"/>
</dbReference>
<dbReference type="PROSITE" id="PS51061">
    <property type="entry name" value="R3H"/>
    <property type="match status" value="1"/>
</dbReference>
<evidence type="ECO:0000313" key="18">
    <source>
        <dbReference type="EMBL" id="TWB70671.1"/>
    </source>
</evidence>
<reference evidence="18 19" key="1">
    <citation type="submission" date="2019-06" db="EMBL/GenBank/DDBJ databases">
        <title>Genomic Encyclopedia of Type Strains, Phase IV (KMG-V): Genome sequencing to study the core and pangenomes of soil and plant-associated prokaryotes.</title>
        <authorList>
            <person name="Whitman W."/>
        </authorList>
    </citation>
    <scope>NUCLEOTIDE SEQUENCE [LARGE SCALE GENOMIC DNA]</scope>
    <source>
        <strain evidence="18 19">BR 12005</strain>
    </source>
</reference>
<evidence type="ECO:0000256" key="3">
    <source>
        <dbReference type="ARBA" id="ARBA00021495"/>
    </source>
</evidence>
<dbReference type="Gene3D" id="2.30.30.40">
    <property type="entry name" value="SH3 Domains"/>
    <property type="match status" value="1"/>
</dbReference>
<dbReference type="SMART" id="SM00387">
    <property type="entry name" value="HATPase_c"/>
    <property type="match status" value="1"/>
</dbReference>
<feature type="domain" description="Histidine kinase" evidence="14">
    <location>
        <begin position="324"/>
        <end position="572"/>
    </location>
</feature>
<evidence type="ECO:0000256" key="6">
    <source>
        <dbReference type="ARBA" id="ARBA00022679"/>
    </source>
</evidence>
<evidence type="ECO:0000256" key="7">
    <source>
        <dbReference type="ARBA" id="ARBA00022741"/>
    </source>
</evidence>
<dbReference type="PROSITE" id="PS50109">
    <property type="entry name" value="HIS_KIN"/>
    <property type="match status" value="1"/>
</dbReference>
<dbReference type="CDD" id="cd16916">
    <property type="entry name" value="HATPase_CheA-like"/>
    <property type="match status" value="1"/>
</dbReference>
<dbReference type="EMBL" id="VITV01000007">
    <property type="protein sequence ID" value="TWB70671.1"/>
    <property type="molecule type" value="Genomic_DNA"/>
</dbReference>
<feature type="domain" description="R3H" evidence="17">
    <location>
        <begin position="362"/>
        <end position="432"/>
    </location>
</feature>
<dbReference type="SUPFAM" id="SSF160246">
    <property type="entry name" value="EspE N-terminal domain-like"/>
    <property type="match status" value="1"/>
</dbReference>
<dbReference type="InterPro" id="IPR004358">
    <property type="entry name" value="Sig_transdc_His_kin-like_C"/>
</dbReference>
<dbReference type="CDD" id="cd00731">
    <property type="entry name" value="CheA_reg"/>
    <property type="match status" value="1"/>
</dbReference>
<accession>A0A560JHK3</accession>
<dbReference type="FunFam" id="2.30.30.40:FF:000048">
    <property type="entry name" value="Chemotaxis protein CheA, putative"/>
    <property type="match status" value="1"/>
</dbReference>
<keyword evidence="7" id="KW-0547">Nucleotide-binding</keyword>
<dbReference type="CDD" id="cd00088">
    <property type="entry name" value="HPT"/>
    <property type="match status" value="1"/>
</dbReference>
<organism evidence="18 19">
    <name type="scientific">Nitrospirillum amazonense</name>
    <dbReference type="NCBI Taxonomy" id="28077"/>
    <lineage>
        <taxon>Bacteria</taxon>
        <taxon>Pseudomonadati</taxon>
        <taxon>Pseudomonadota</taxon>
        <taxon>Alphaproteobacteria</taxon>
        <taxon>Rhodospirillales</taxon>
        <taxon>Azospirillaceae</taxon>
        <taxon>Nitrospirillum</taxon>
    </lineage>
</organism>
<sequence>MSTLDPATIFRQEAQELLEQLEQALLDLEHAPDDDDLINSAFRALHTVKGSGAMFGFDAVATFTHHVETAFDLVRKGKVAPSRALIAVGLAAKDHMRLLIETPDLAEAADGDAILQSLKQIVGGPSPSMAAAEAAPEPEDAPQGTSPEGTSTWRIRFRLARDAMAMGTNPLLLLDELRGLGVATVVARTEGVPALEEMAATECHLAWDVVLTTSQPRTAIEEVFMFVIDDMELSIDAIGMAGEGRRIGEILVDRGDVAQQAVDAAVAAQMPLGTLLVKSGEVSPDTLAAALAEQQHVRTGLGAAGTGPSALPGNPQGGVKGAAKAVDSIRVPAERLDELMDRVGELVIVQSRLSQVAAFSNDAEVKAIAEEIERLAHELRDTTMGVRTVPIGSLFGRFRRLVHDLANELGKRIELVTVGEETELDKTVIERLNDPLIHLIRNAIDHGLEAPEGRAAAGKPAAGRITLTACHAGAEVMVSISDDGRGLDRARIQSRAEDQGLIPAGAKLSDAELFQLIFEPGFSTAKEVTSLSGRGVGMDVVKRAIEGLRGKIDIASTPGEGTRLTLRLPLTLAIIDGLLVRVGTGRYALPLSAVEECVELSAEEDARSRGRSFLNIRGDLVPFLRLRELFQVTEPPDRYQKAVIVSFGGRRVGLVVDQVIGNHQTVIKSLSKLHADVETFAGATILGDGAVALILDIANLVKLGMAYENRFKAAS</sequence>
<gene>
    <name evidence="18" type="ORF">FBZ87_10755</name>
</gene>
<dbReference type="GO" id="GO:0005524">
    <property type="term" value="F:ATP binding"/>
    <property type="evidence" value="ECO:0007669"/>
    <property type="project" value="UniProtKB-KW"/>
</dbReference>
<dbReference type="InterPro" id="IPR003594">
    <property type="entry name" value="HATPase_dom"/>
</dbReference>
<dbReference type="EC" id="2.7.13.3" evidence="2"/>
<evidence type="ECO:0000256" key="10">
    <source>
        <dbReference type="ARBA" id="ARBA00023012"/>
    </source>
</evidence>
<dbReference type="PROSITE" id="PS50851">
    <property type="entry name" value="CHEW"/>
    <property type="match status" value="1"/>
</dbReference>
<dbReference type="SUPFAM" id="SSF47226">
    <property type="entry name" value="Histidine-containing phosphotransfer domain, HPT domain"/>
    <property type="match status" value="1"/>
</dbReference>
<dbReference type="SUPFAM" id="SSF55874">
    <property type="entry name" value="ATPase domain of HSP90 chaperone/DNA topoisomerase II/histidine kinase"/>
    <property type="match status" value="1"/>
</dbReference>
<dbReference type="SUPFAM" id="SSF50341">
    <property type="entry name" value="CheW-like"/>
    <property type="match status" value="1"/>
</dbReference>
<proteinExistence type="predicted"/>
<dbReference type="FunFam" id="3.30.565.10:FF:000016">
    <property type="entry name" value="Chemotaxis protein CheA, putative"/>
    <property type="match status" value="1"/>
</dbReference>
<evidence type="ECO:0000256" key="1">
    <source>
        <dbReference type="ARBA" id="ARBA00000085"/>
    </source>
</evidence>
<evidence type="ECO:0000256" key="2">
    <source>
        <dbReference type="ARBA" id="ARBA00012438"/>
    </source>
</evidence>
<dbReference type="InterPro" id="IPR037006">
    <property type="entry name" value="CheA-like_homodim_sf"/>
</dbReference>
<dbReference type="AlphaFoldDB" id="A0A560JHK3"/>
<dbReference type="SMART" id="SM00073">
    <property type="entry name" value="HPT"/>
    <property type="match status" value="1"/>
</dbReference>
<evidence type="ECO:0000313" key="19">
    <source>
        <dbReference type="Proteomes" id="UP000320516"/>
    </source>
</evidence>
<dbReference type="SUPFAM" id="SSF47384">
    <property type="entry name" value="Homodimeric domain of signal transducing histidine kinase"/>
    <property type="match status" value="1"/>
</dbReference>
<evidence type="ECO:0000259" key="17">
    <source>
        <dbReference type="PROSITE" id="PS51061"/>
    </source>
</evidence>
<keyword evidence="6" id="KW-0808">Transferase</keyword>
<evidence type="ECO:0000256" key="12">
    <source>
        <dbReference type="PROSITE-ProRule" id="PRU00110"/>
    </source>
</evidence>
<evidence type="ECO:0000256" key="11">
    <source>
        <dbReference type="ARBA" id="ARBA00035100"/>
    </source>
</evidence>
<dbReference type="InterPro" id="IPR036097">
    <property type="entry name" value="HisK_dim/P_sf"/>
</dbReference>
<feature type="domain" description="HPt" evidence="16">
    <location>
        <begin position="1"/>
        <end position="103"/>
    </location>
</feature>
<dbReference type="InterPro" id="IPR036061">
    <property type="entry name" value="CheW-like_dom_sf"/>
</dbReference>
<dbReference type="GO" id="GO:0003676">
    <property type="term" value="F:nucleic acid binding"/>
    <property type="evidence" value="ECO:0007669"/>
    <property type="project" value="UniProtKB-UniRule"/>
</dbReference>
<dbReference type="Gene3D" id="1.20.120.160">
    <property type="entry name" value="HPT domain"/>
    <property type="match status" value="1"/>
</dbReference>
<comment type="catalytic activity">
    <reaction evidence="1">
        <text>ATP + protein L-histidine = ADP + protein N-phospho-L-histidine.</text>
        <dbReference type="EC" id="2.7.13.3"/>
    </reaction>
</comment>
<evidence type="ECO:0000259" key="15">
    <source>
        <dbReference type="PROSITE" id="PS50851"/>
    </source>
</evidence>
<dbReference type="RefSeq" id="WP_145612223.1">
    <property type="nucleotide sequence ID" value="NZ_VITV01000007.1"/>
</dbReference>
<dbReference type="GO" id="GO:0000155">
    <property type="term" value="F:phosphorelay sensor kinase activity"/>
    <property type="evidence" value="ECO:0007669"/>
    <property type="project" value="InterPro"/>
</dbReference>
<dbReference type="GO" id="GO:0006935">
    <property type="term" value="P:chemotaxis"/>
    <property type="evidence" value="ECO:0007669"/>
    <property type="project" value="UniProtKB-KW"/>
</dbReference>
<dbReference type="InterPro" id="IPR051315">
    <property type="entry name" value="Bact_Chemotaxis_CheA"/>
</dbReference>
<dbReference type="PANTHER" id="PTHR43395:SF10">
    <property type="entry name" value="CHEMOTAXIS PROTEIN CHEA"/>
    <property type="match status" value="1"/>
</dbReference>
<dbReference type="InterPro" id="IPR036890">
    <property type="entry name" value="HATPase_C_sf"/>
</dbReference>
<dbReference type="SMART" id="SM00260">
    <property type="entry name" value="CheW"/>
    <property type="match status" value="1"/>
</dbReference>
<dbReference type="GO" id="GO:0005737">
    <property type="term" value="C:cytoplasm"/>
    <property type="evidence" value="ECO:0007669"/>
    <property type="project" value="InterPro"/>
</dbReference>
<keyword evidence="4" id="KW-0145">Chemotaxis</keyword>
<feature type="modified residue" description="Phosphohistidine" evidence="12">
    <location>
        <position position="46"/>
    </location>
</feature>
<evidence type="ECO:0000256" key="13">
    <source>
        <dbReference type="SAM" id="MobiDB-lite"/>
    </source>
</evidence>
<keyword evidence="8 18" id="KW-0418">Kinase</keyword>
<dbReference type="InterPro" id="IPR002545">
    <property type="entry name" value="CheW-lke_dom"/>
</dbReference>
<keyword evidence="9" id="KW-0067">ATP-binding</keyword>
<dbReference type="InterPro" id="IPR037257">
    <property type="entry name" value="T2SS_E_N_sf"/>
</dbReference>
<dbReference type="SMART" id="SM01231">
    <property type="entry name" value="H-kinase_dim"/>
    <property type="match status" value="1"/>
</dbReference>
<dbReference type="InterPro" id="IPR004105">
    <property type="entry name" value="CheA-like_dim"/>
</dbReference>
<dbReference type="PRINTS" id="PR00344">
    <property type="entry name" value="BCTRLSENSOR"/>
</dbReference>
<dbReference type="InterPro" id="IPR005467">
    <property type="entry name" value="His_kinase_dom"/>
</dbReference>
<dbReference type="Gene3D" id="1.10.287.560">
    <property type="entry name" value="Histidine kinase CheA-like, homodimeric domain"/>
    <property type="match status" value="1"/>
</dbReference>
<name>A0A560JHK3_9PROT</name>
<evidence type="ECO:0000259" key="16">
    <source>
        <dbReference type="PROSITE" id="PS50894"/>
    </source>
</evidence>
<dbReference type="Proteomes" id="UP000320516">
    <property type="component" value="Unassembled WGS sequence"/>
</dbReference>
<evidence type="ECO:0000259" key="14">
    <source>
        <dbReference type="PROSITE" id="PS50109"/>
    </source>
</evidence>
<dbReference type="PROSITE" id="PS50894">
    <property type="entry name" value="HPT"/>
    <property type="match status" value="1"/>
</dbReference>
<evidence type="ECO:0000256" key="9">
    <source>
        <dbReference type="ARBA" id="ARBA00022840"/>
    </source>
</evidence>
<keyword evidence="10" id="KW-0902">Two-component regulatory system</keyword>
<dbReference type="InterPro" id="IPR036641">
    <property type="entry name" value="HPT_dom_sf"/>
</dbReference>
<feature type="region of interest" description="Disordered" evidence="13">
    <location>
        <begin position="126"/>
        <end position="151"/>
    </location>
</feature>
<evidence type="ECO:0000256" key="5">
    <source>
        <dbReference type="ARBA" id="ARBA00022553"/>
    </source>
</evidence>